<proteinExistence type="inferred from homology"/>
<evidence type="ECO:0000256" key="7">
    <source>
        <dbReference type="ARBA" id="ARBA00023239"/>
    </source>
</evidence>
<dbReference type="EC" id="4.2.1.1" evidence="4 9"/>
<evidence type="ECO:0000256" key="6">
    <source>
        <dbReference type="ARBA" id="ARBA00022833"/>
    </source>
</evidence>
<dbReference type="Proteomes" id="UP000305067">
    <property type="component" value="Unassembled WGS sequence"/>
</dbReference>
<dbReference type="GO" id="GO:0004089">
    <property type="term" value="F:carbonate dehydratase activity"/>
    <property type="evidence" value="ECO:0007669"/>
    <property type="project" value="UniProtKB-UniRule"/>
</dbReference>
<dbReference type="PROSITE" id="PS51144">
    <property type="entry name" value="ALPHA_CA_2"/>
    <property type="match status" value="1"/>
</dbReference>
<evidence type="ECO:0000256" key="4">
    <source>
        <dbReference type="ARBA" id="ARBA00012925"/>
    </source>
</evidence>
<dbReference type="OrthoDB" id="429145at2759"/>
<dbReference type="GO" id="GO:0008270">
    <property type="term" value="F:zinc ion binding"/>
    <property type="evidence" value="ECO:0007669"/>
    <property type="project" value="UniProtKB-UniRule"/>
</dbReference>
<dbReference type="InterPro" id="IPR001148">
    <property type="entry name" value="CA_dom"/>
</dbReference>
<comment type="catalytic activity">
    <reaction evidence="8 9">
        <text>hydrogencarbonate + H(+) = CO2 + H2O</text>
        <dbReference type="Rhea" id="RHEA:10748"/>
        <dbReference type="ChEBI" id="CHEBI:15377"/>
        <dbReference type="ChEBI" id="CHEBI:15378"/>
        <dbReference type="ChEBI" id="CHEBI:16526"/>
        <dbReference type="ChEBI" id="CHEBI:17544"/>
        <dbReference type="EC" id="4.2.1.1"/>
    </reaction>
</comment>
<name>A0A5C3QP54_9AGAR</name>
<keyword evidence="12" id="KW-1185">Reference proteome</keyword>
<accession>A0A5C3QP54</accession>
<keyword evidence="5 9" id="KW-0479">Metal-binding</keyword>
<dbReference type="PROSITE" id="PS00162">
    <property type="entry name" value="ALPHA_CA_1"/>
    <property type="match status" value="1"/>
</dbReference>
<gene>
    <name evidence="11" type="ORF">BDV98DRAFT_617846</name>
</gene>
<dbReference type="InterPro" id="IPR023561">
    <property type="entry name" value="Carbonic_anhydrase_a-class"/>
</dbReference>
<evidence type="ECO:0000256" key="3">
    <source>
        <dbReference type="ARBA" id="ARBA00010718"/>
    </source>
</evidence>
<evidence type="ECO:0000256" key="8">
    <source>
        <dbReference type="ARBA" id="ARBA00048348"/>
    </source>
</evidence>
<reference evidence="11 12" key="1">
    <citation type="journal article" date="2019" name="Nat. Ecol. Evol.">
        <title>Megaphylogeny resolves global patterns of mushroom evolution.</title>
        <authorList>
            <person name="Varga T."/>
            <person name="Krizsan K."/>
            <person name="Foldi C."/>
            <person name="Dima B."/>
            <person name="Sanchez-Garcia M."/>
            <person name="Sanchez-Ramirez S."/>
            <person name="Szollosi G.J."/>
            <person name="Szarkandi J.G."/>
            <person name="Papp V."/>
            <person name="Albert L."/>
            <person name="Andreopoulos W."/>
            <person name="Angelini C."/>
            <person name="Antonin V."/>
            <person name="Barry K.W."/>
            <person name="Bougher N.L."/>
            <person name="Buchanan P."/>
            <person name="Buyck B."/>
            <person name="Bense V."/>
            <person name="Catcheside P."/>
            <person name="Chovatia M."/>
            <person name="Cooper J."/>
            <person name="Damon W."/>
            <person name="Desjardin D."/>
            <person name="Finy P."/>
            <person name="Geml J."/>
            <person name="Haridas S."/>
            <person name="Hughes K."/>
            <person name="Justo A."/>
            <person name="Karasinski D."/>
            <person name="Kautmanova I."/>
            <person name="Kiss B."/>
            <person name="Kocsube S."/>
            <person name="Kotiranta H."/>
            <person name="LaButti K.M."/>
            <person name="Lechner B.E."/>
            <person name="Liimatainen K."/>
            <person name="Lipzen A."/>
            <person name="Lukacs Z."/>
            <person name="Mihaltcheva S."/>
            <person name="Morgado L.N."/>
            <person name="Niskanen T."/>
            <person name="Noordeloos M.E."/>
            <person name="Ohm R.A."/>
            <person name="Ortiz-Santana B."/>
            <person name="Ovrebo C."/>
            <person name="Racz N."/>
            <person name="Riley R."/>
            <person name="Savchenko A."/>
            <person name="Shiryaev A."/>
            <person name="Soop K."/>
            <person name="Spirin V."/>
            <person name="Szebenyi C."/>
            <person name="Tomsovsky M."/>
            <person name="Tulloss R.E."/>
            <person name="Uehling J."/>
            <person name="Grigoriev I.V."/>
            <person name="Vagvolgyi C."/>
            <person name="Papp T."/>
            <person name="Martin F.M."/>
            <person name="Miettinen O."/>
            <person name="Hibbett D.S."/>
            <person name="Nagy L.G."/>
        </authorList>
    </citation>
    <scope>NUCLEOTIDE SEQUENCE [LARGE SCALE GENOMIC DNA]</scope>
    <source>
        <strain evidence="11 12">CBS 309.79</strain>
    </source>
</reference>
<dbReference type="CDD" id="cd03124">
    <property type="entry name" value="alpha_CA_prokaryotic_like"/>
    <property type="match status" value="1"/>
</dbReference>
<evidence type="ECO:0000256" key="2">
    <source>
        <dbReference type="ARBA" id="ARBA00002904"/>
    </source>
</evidence>
<comment type="cofactor">
    <cofactor evidence="1 9">
        <name>Zn(2+)</name>
        <dbReference type="ChEBI" id="CHEBI:29105"/>
    </cofactor>
</comment>
<dbReference type="STRING" id="1884261.A0A5C3QP54"/>
<dbReference type="PANTHER" id="PTHR18952">
    <property type="entry name" value="CARBONIC ANHYDRASE"/>
    <property type="match status" value="1"/>
</dbReference>
<evidence type="ECO:0000256" key="9">
    <source>
        <dbReference type="RuleBase" id="RU367011"/>
    </source>
</evidence>
<dbReference type="Gene3D" id="3.10.200.10">
    <property type="entry name" value="Alpha carbonic anhydrase"/>
    <property type="match status" value="1"/>
</dbReference>
<keyword evidence="6 9" id="KW-0862">Zinc</keyword>
<dbReference type="EMBL" id="ML178823">
    <property type="protein sequence ID" value="TFL02079.1"/>
    <property type="molecule type" value="Genomic_DNA"/>
</dbReference>
<evidence type="ECO:0000259" key="10">
    <source>
        <dbReference type="PROSITE" id="PS51144"/>
    </source>
</evidence>
<evidence type="ECO:0000313" key="12">
    <source>
        <dbReference type="Proteomes" id="UP000305067"/>
    </source>
</evidence>
<comment type="function">
    <text evidence="2 9">Reversible hydration of carbon dioxide.</text>
</comment>
<dbReference type="PANTHER" id="PTHR18952:SF265">
    <property type="entry name" value="CARBONIC ANHYDRASE"/>
    <property type="match status" value="1"/>
</dbReference>
<feature type="chain" id="PRO_5025079969" description="Carbonic anhydrase" evidence="9">
    <location>
        <begin position="20"/>
        <end position="263"/>
    </location>
</feature>
<dbReference type="InterPro" id="IPR041891">
    <property type="entry name" value="Alpha_CA_prokaryot-like"/>
</dbReference>
<dbReference type="Pfam" id="PF00194">
    <property type="entry name" value="Carb_anhydrase"/>
    <property type="match status" value="1"/>
</dbReference>
<evidence type="ECO:0000256" key="1">
    <source>
        <dbReference type="ARBA" id="ARBA00001947"/>
    </source>
</evidence>
<dbReference type="InterPro" id="IPR018338">
    <property type="entry name" value="Carbonic_anhydrase_a-class_CS"/>
</dbReference>
<feature type="signal peptide" evidence="9">
    <location>
        <begin position="1"/>
        <end position="19"/>
    </location>
</feature>
<sequence>MQFTRALSLLLPLVATVSASCIHGTTFHRRSSNVQVANFGFTGTDGPLKWASISPDYALCSTGKNQSPINIDNTISLSGTPPVVNFPNVADAEFANLGSTLEVTVGGTTTFGGKTYDLKQYHFHTPSEHRIAEEYYPLELHMVHQAADEGLMVIALMFDLTLDGSSFDLLTATVEDIETIAIPGTATETGSLDFDELESIISSGSFYTYSGSLTTPPCKEGVQFVIMTEPLPINVATYKRIKSIIKFNARYTQNALGQDNLLA</sequence>
<dbReference type="SMART" id="SM01057">
    <property type="entry name" value="Carb_anhydrase"/>
    <property type="match status" value="1"/>
</dbReference>
<dbReference type="InterPro" id="IPR036398">
    <property type="entry name" value="CA_dom_sf"/>
</dbReference>
<evidence type="ECO:0000313" key="11">
    <source>
        <dbReference type="EMBL" id="TFL02079.1"/>
    </source>
</evidence>
<keyword evidence="9" id="KW-0732">Signal</keyword>
<dbReference type="AlphaFoldDB" id="A0A5C3QP54"/>
<comment type="similarity">
    <text evidence="3 9">Belongs to the alpha-carbonic anhydrase family.</text>
</comment>
<evidence type="ECO:0000256" key="5">
    <source>
        <dbReference type="ARBA" id="ARBA00022723"/>
    </source>
</evidence>
<organism evidence="11 12">
    <name type="scientific">Pterulicium gracile</name>
    <dbReference type="NCBI Taxonomy" id="1884261"/>
    <lineage>
        <taxon>Eukaryota</taxon>
        <taxon>Fungi</taxon>
        <taxon>Dikarya</taxon>
        <taxon>Basidiomycota</taxon>
        <taxon>Agaricomycotina</taxon>
        <taxon>Agaricomycetes</taxon>
        <taxon>Agaricomycetidae</taxon>
        <taxon>Agaricales</taxon>
        <taxon>Pleurotineae</taxon>
        <taxon>Pterulaceae</taxon>
        <taxon>Pterulicium</taxon>
    </lineage>
</organism>
<keyword evidence="7 9" id="KW-0456">Lyase</keyword>
<feature type="domain" description="Alpha-carbonic anhydrase" evidence="10">
    <location>
        <begin position="37"/>
        <end position="263"/>
    </location>
</feature>
<dbReference type="SUPFAM" id="SSF51069">
    <property type="entry name" value="Carbonic anhydrase"/>
    <property type="match status" value="1"/>
</dbReference>
<protein>
    <recommendedName>
        <fullName evidence="4 9">Carbonic anhydrase</fullName>
        <ecNumber evidence="4 9">4.2.1.1</ecNumber>
    </recommendedName>
</protein>
<dbReference type="PROSITE" id="PS51257">
    <property type="entry name" value="PROKAR_LIPOPROTEIN"/>
    <property type="match status" value="1"/>
</dbReference>